<protein>
    <submittedName>
        <fullName evidence="2">Lactoylglutathione lyase</fullName>
    </submittedName>
</protein>
<feature type="domain" description="VOC" evidence="1">
    <location>
        <begin position="14"/>
        <end position="139"/>
    </location>
</feature>
<reference evidence="2 3" key="1">
    <citation type="submission" date="2019-06" db="EMBL/GenBank/DDBJ databases">
        <title>Genomic Encyclopedia of Type Strains, Phase IV (KMG-V): Genome sequencing to study the core and pangenomes of soil and plant-associated prokaryotes.</title>
        <authorList>
            <person name="Whitman W."/>
        </authorList>
    </citation>
    <scope>NUCLEOTIDE SEQUENCE [LARGE SCALE GENOMIC DNA]</scope>
    <source>
        <strain evidence="2 3">BR 11140</strain>
    </source>
</reference>
<evidence type="ECO:0000313" key="2">
    <source>
        <dbReference type="EMBL" id="TWB52867.1"/>
    </source>
</evidence>
<dbReference type="InterPro" id="IPR029068">
    <property type="entry name" value="Glyas_Bleomycin-R_OHBP_Dase"/>
</dbReference>
<dbReference type="Pfam" id="PF00903">
    <property type="entry name" value="Glyoxalase"/>
    <property type="match status" value="1"/>
</dbReference>
<organism evidence="2 3">
    <name type="scientific">Nitrospirillum amazonense</name>
    <dbReference type="NCBI Taxonomy" id="28077"/>
    <lineage>
        <taxon>Bacteria</taxon>
        <taxon>Pseudomonadati</taxon>
        <taxon>Pseudomonadota</taxon>
        <taxon>Alphaproteobacteria</taxon>
        <taxon>Rhodospirillales</taxon>
        <taxon>Azospirillaceae</taxon>
        <taxon>Nitrospirillum</taxon>
    </lineage>
</organism>
<dbReference type="SUPFAM" id="SSF54593">
    <property type="entry name" value="Glyoxalase/Bleomycin resistance protein/Dihydroxybiphenyl dioxygenase"/>
    <property type="match status" value="1"/>
</dbReference>
<dbReference type="PANTHER" id="PTHR36113:SF1">
    <property type="entry name" value="GLYOXALASE_BLEOMYCIN RESISTANCE PROTEIN_DIOXYGENASE"/>
    <property type="match status" value="1"/>
</dbReference>
<dbReference type="Proteomes" id="UP000318050">
    <property type="component" value="Unassembled WGS sequence"/>
</dbReference>
<dbReference type="Gene3D" id="3.10.180.10">
    <property type="entry name" value="2,3-Dihydroxybiphenyl 1,2-Dioxygenase, domain 1"/>
    <property type="match status" value="1"/>
</dbReference>
<keyword evidence="2" id="KW-0456">Lyase</keyword>
<dbReference type="PROSITE" id="PS51819">
    <property type="entry name" value="VOC"/>
    <property type="match status" value="1"/>
</dbReference>
<dbReference type="GO" id="GO:0016829">
    <property type="term" value="F:lyase activity"/>
    <property type="evidence" value="ECO:0007669"/>
    <property type="project" value="UniProtKB-KW"/>
</dbReference>
<evidence type="ECO:0000259" key="1">
    <source>
        <dbReference type="PROSITE" id="PS51819"/>
    </source>
</evidence>
<name>A0A560I1R8_9PROT</name>
<dbReference type="InterPro" id="IPR037523">
    <property type="entry name" value="VOC_core"/>
</dbReference>
<sequence>MSTNRPTPMPATALLAHVALWTRDLDAASAFWRDHFAADIGDLYRSRRQPGFLSRFARLPGQQVVLELMQAPWVAEADPQTRVGWAHLALSLGSQAAVDATAARLDAAGLLISPPRQTGDGFYEAVVRTPDGIPIEITV</sequence>
<dbReference type="EMBL" id="VITT01000017">
    <property type="protein sequence ID" value="TWB52867.1"/>
    <property type="molecule type" value="Genomic_DNA"/>
</dbReference>
<proteinExistence type="predicted"/>
<evidence type="ECO:0000313" key="3">
    <source>
        <dbReference type="Proteomes" id="UP000318050"/>
    </source>
</evidence>
<accession>A0A560I1R8</accession>
<dbReference type="AlphaFoldDB" id="A0A560I1R8"/>
<dbReference type="InterPro" id="IPR004360">
    <property type="entry name" value="Glyas_Fos-R_dOase_dom"/>
</dbReference>
<dbReference type="InterPro" id="IPR051332">
    <property type="entry name" value="Fosfomycin_Res_Enzymes"/>
</dbReference>
<comment type="caution">
    <text evidence="2">The sequence shown here is derived from an EMBL/GenBank/DDBJ whole genome shotgun (WGS) entry which is preliminary data.</text>
</comment>
<gene>
    <name evidence="2" type="ORF">FBZ92_117113</name>
</gene>
<dbReference type="PANTHER" id="PTHR36113">
    <property type="entry name" value="LYASE, PUTATIVE-RELATED-RELATED"/>
    <property type="match status" value="1"/>
</dbReference>